<dbReference type="AlphaFoldDB" id="A0A3M7SDP8"/>
<sequence length="61" mass="7100">MVKITGHKETFDFLNILIPSVFFFYLLLNSISKMSDGIISGENAKENYGRFFKSLIKFYII</sequence>
<evidence type="ECO:0000313" key="3">
    <source>
        <dbReference type="Proteomes" id="UP000276133"/>
    </source>
</evidence>
<gene>
    <name evidence="2" type="ORF">BpHYR1_023481</name>
</gene>
<dbReference type="EMBL" id="REGN01001568">
    <property type="protein sequence ID" value="RNA33859.1"/>
    <property type="molecule type" value="Genomic_DNA"/>
</dbReference>
<feature type="transmembrane region" description="Helical" evidence="1">
    <location>
        <begin position="12"/>
        <end position="28"/>
    </location>
</feature>
<evidence type="ECO:0000256" key="1">
    <source>
        <dbReference type="SAM" id="Phobius"/>
    </source>
</evidence>
<organism evidence="2 3">
    <name type="scientific">Brachionus plicatilis</name>
    <name type="common">Marine rotifer</name>
    <name type="synonym">Brachionus muelleri</name>
    <dbReference type="NCBI Taxonomy" id="10195"/>
    <lineage>
        <taxon>Eukaryota</taxon>
        <taxon>Metazoa</taxon>
        <taxon>Spiralia</taxon>
        <taxon>Gnathifera</taxon>
        <taxon>Rotifera</taxon>
        <taxon>Eurotatoria</taxon>
        <taxon>Monogononta</taxon>
        <taxon>Pseudotrocha</taxon>
        <taxon>Ploima</taxon>
        <taxon>Brachionidae</taxon>
        <taxon>Brachionus</taxon>
    </lineage>
</organism>
<protein>
    <submittedName>
        <fullName evidence="2">Uncharacterized protein</fullName>
    </submittedName>
</protein>
<evidence type="ECO:0000313" key="2">
    <source>
        <dbReference type="EMBL" id="RNA33859.1"/>
    </source>
</evidence>
<proteinExistence type="predicted"/>
<reference evidence="2 3" key="1">
    <citation type="journal article" date="2018" name="Sci. Rep.">
        <title>Genomic signatures of local adaptation to the degree of environmental predictability in rotifers.</title>
        <authorList>
            <person name="Franch-Gras L."/>
            <person name="Hahn C."/>
            <person name="Garcia-Roger E.M."/>
            <person name="Carmona M.J."/>
            <person name="Serra M."/>
            <person name="Gomez A."/>
        </authorList>
    </citation>
    <scope>NUCLEOTIDE SEQUENCE [LARGE SCALE GENOMIC DNA]</scope>
    <source>
        <strain evidence="2">HYR1</strain>
    </source>
</reference>
<name>A0A3M7SDP8_BRAPC</name>
<keyword evidence="1" id="KW-0472">Membrane</keyword>
<comment type="caution">
    <text evidence="2">The sequence shown here is derived from an EMBL/GenBank/DDBJ whole genome shotgun (WGS) entry which is preliminary data.</text>
</comment>
<keyword evidence="1" id="KW-0812">Transmembrane</keyword>
<keyword evidence="1" id="KW-1133">Transmembrane helix</keyword>
<keyword evidence="3" id="KW-1185">Reference proteome</keyword>
<dbReference type="Proteomes" id="UP000276133">
    <property type="component" value="Unassembled WGS sequence"/>
</dbReference>
<accession>A0A3M7SDP8</accession>